<reference evidence="1 2" key="1">
    <citation type="submission" date="2013-11" db="EMBL/GenBank/DDBJ databases">
        <title>Complete genome sequence of Rhizobium gallicum bv. gallicum R602.</title>
        <authorList>
            <person name="Bustos P."/>
            <person name="Santamaria R.I."/>
            <person name="Lozano L."/>
            <person name="Acosta J.L."/>
            <person name="Ormeno-Orrillo E."/>
            <person name="Rogel M.A."/>
            <person name="Romero D."/>
            <person name="Cevallos M.A."/>
            <person name="Martinez-Romero E."/>
            <person name="Gonzalez V."/>
        </authorList>
    </citation>
    <scope>NUCLEOTIDE SEQUENCE [LARGE SCALE GENOMIC DNA]</scope>
    <source>
        <strain evidence="1 2">R602</strain>
    </source>
</reference>
<dbReference type="KEGG" id="rga:RGR602_CH02573"/>
<evidence type="ECO:0000313" key="1">
    <source>
        <dbReference type="EMBL" id="AJD41895.1"/>
    </source>
</evidence>
<evidence type="ECO:0000313" key="2">
    <source>
        <dbReference type="Proteomes" id="UP000031368"/>
    </source>
</evidence>
<gene>
    <name evidence="1" type="ORF">RGR602_CH02573</name>
</gene>
<accession>A0A0B4X5D1</accession>
<keyword evidence="2" id="KW-1185">Reference proteome</keyword>
<dbReference type="AlphaFoldDB" id="A0A0B4X5D1"/>
<dbReference type="HOGENOM" id="CLU_2993566_0_0_5"/>
<proteinExistence type="predicted"/>
<sequence length="57" mass="6260">MSAAHRIESDYTIFCSSHRKKEEFDIRKVICARHDAVAAFASSITALAGSMTVTEQA</sequence>
<protein>
    <submittedName>
        <fullName evidence="1">Uncharacterized protein</fullName>
    </submittedName>
</protein>
<dbReference type="Proteomes" id="UP000031368">
    <property type="component" value="Chromosome"/>
</dbReference>
<dbReference type="EMBL" id="CP006877">
    <property type="protein sequence ID" value="AJD41895.1"/>
    <property type="molecule type" value="Genomic_DNA"/>
</dbReference>
<organism evidence="1 2">
    <name type="scientific">Rhizobium gallicum bv. gallicum R602sp</name>
    <dbReference type="NCBI Taxonomy" id="1041138"/>
    <lineage>
        <taxon>Bacteria</taxon>
        <taxon>Pseudomonadati</taxon>
        <taxon>Pseudomonadota</taxon>
        <taxon>Alphaproteobacteria</taxon>
        <taxon>Hyphomicrobiales</taxon>
        <taxon>Rhizobiaceae</taxon>
        <taxon>Rhizobium/Agrobacterium group</taxon>
        <taxon>Rhizobium</taxon>
    </lineage>
</organism>
<name>A0A0B4X5D1_9HYPH</name>